<dbReference type="SUPFAM" id="SSF46934">
    <property type="entry name" value="UBA-like"/>
    <property type="match status" value="1"/>
</dbReference>
<name>A0A426XIZ5_ENSVE</name>
<dbReference type="EMBL" id="AMZH03020212">
    <property type="protein sequence ID" value="RRT39410.1"/>
    <property type="molecule type" value="Genomic_DNA"/>
</dbReference>
<dbReference type="InterPro" id="IPR009719">
    <property type="entry name" value="GIP1_N"/>
</dbReference>
<accession>A0A426XIZ5</accession>
<sequence length="78" mass="8460">MVMGSGVDGGGQVVPLRIRKTIQSIKEIVGNHSDADIYAVLKETNMDPNETAQKLLNQGRPLSRIHFVLLLICDACGL</sequence>
<evidence type="ECO:0000313" key="3">
    <source>
        <dbReference type="Proteomes" id="UP000287651"/>
    </source>
</evidence>
<proteinExistence type="predicted"/>
<dbReference type="Pfam" id="PF06972">
    <property type="entry name" value="GIP1_N"/>
    <property type="match status" value="1"/>
</dbReference>
<comment type="caution">
    <text evidence="2">The sequence shown here is derived from an EMBL/GenBank/DDBJ whole genome shotgun (WGS) entry which is preliminary data.</text>
</comment>
<dbReference type="PANTHER" id="PTHR47070">
    <property type="entry name" value="HYDROXYPROLINE-RICH GLYCOPROTEIN-LIKE"/>
    <property type="match status" value="1"/>
</dbReference>
<dbReference type="PANTHER" id="PTHR47070:SF2">
    <property type="entry name" value="OS06G0206100 PROTEIN"/>
    <property type="match status" value="1"/>
</dbReference>
<organism evidence="2 3">
    <name type="scientific">Ensete ventricosum</name>
    <name type="common">Abyssinian banana</name>
    <name type="synonym">Musa ensete</name>
    <dbReference type="NCBI Taxonomy" id="4639"/>
    <lineage>
        <taxon>Eukaryota</taxon>
        <taxon>Viridiplantae</taxon>
        <taxon>Streptophyta</taxon>
        <taxon>Embryophyta</taxon>
        <taxon>Tracheophyta</taxon>
        <taxon>Spermatophyta</taxon>
        <taxon>Magnoliopsida</taxon>
        <taxon>Liliopsida</taxon>
        <taxon>Zingiberales</taxon>
        <taxon>Musaceae</taxon>
        <taxon>Ensete</taxon>
    </lineage>
</organism>
<evidence type="ECO:0000313" key="2">
    <source>
        <dbReference type="EMBL" id="RRT39410.1"/>
    </source>
</evidence>
<dbReference type="AlphaFoldDB" id="A0A426XIZ5"/>
<gene>
    <name evidence="2" type="ORF">B296_00059170</name>
</gene>
<dbReference type="InterPro" id="IPR009060">
    <property type="entry name" value="UBA-like_sf"/>
</dbReference>
<reference evidence="2 3" key="1">
    <citation type="journal article" date="2014" name="Agronomy (Basel)">
        <title>A Draft Genome Sequence for Ensete ventricosum, the Drought-Tolerant Tree Against Hunger.</title>
        <authorList>
            <person name="Harrison J."/>
            <person name="Moore K.A."/>
            <person name="Paszkiewicz K."/>
            <person name="Jones T."/>
            <person name="Grant M."/>
            <person name="Ambacheew D."/>
            <person name="Muzemil S."/>
            <person name="Studholme D.J."/>
        </authorList>
    </citation>
    <scope>NUCLEOTIDE SEQUENCE [LARGE SCALE GENOMIC DNA]</scope>
</reference>
<feature type="domain" description="GBF-interacting protein 1 N-terminal" evidence="1">
    <location>
        <begin position="14"/>
        <end position="58"/>
    </location>
</feature>
<evidence type="ECO:0000259" key="1">
    <source>
        <dbReference type="Pfam" id="PF06972"/>
    </source>
</evidence>
<dbReference type="Proteomes" id="UP000287651">
    <property type="component" value="Unassembled WGS sequence"/>
</dbReference>
<protein>
    <recommendedName>
        <fullName evidence="1">GBF-interacting protein 1 N-terminal domain-containing protein</fullName>
    </recommendedName>
</protein>